<dbReference type="AlphaFoldDB" id="A0AAJ0Y877"/>
<evidence type="ECO:0000313" key="4">
    <source>
        <dbReference type="EMBL" id="ARX34905.1"/>
    </source>
</evidence>
<dbReference type="GO" id="GO:0009279">
    <property type="term" value="C:cell outer membrane"/>
    <property type="evidence" value="ECO:0007669"/>
    <property type="project" value="UniProtKB-SubCell"/>
</dbReference>
<dbReference type="PANTHER" id="PTHR30203">
    <property type="entry name" value="OUTER MEMBRANE CATION EFFLUX PROTEIN"/>
    <property type="match status" value="1"/>
</dbReference>
<evidence type="ECO:0000313" key="5">
    <source>
        <dbReference type="Proteomes" id="UP000195540"/>
    </source>
</evidence>
<dbReference type="EMBL" id="CP021694">
    <property type="protein sequence ID" value="ARX34905.1"/>
    <property type="molecule type" value="Genomic_DNA"/>
</dbReference>
<keyword evidence="3" id="KW-0354">Hemolysis</keyword>
<dbReference type="PANTHER" id="PTHR30203:SF29">
    <property type="entry name" value="PROTEIN CYAE"/>
    <property type="match status" value="1"/>
</dbReference>
<dbReference type="GO" id="GO:0031640">
    <property type="term" value="P:killing of cells of another organism"/>
    <property type="evidence" value="ECO:0007669"/>
    <property type="project" value="UniProtKB-KW"/>
</dbReference>
<dbReference type="InterPro" id="IPR028351">
    <property type="entry name" value="CyaE"/>
</dbReference>
<comment type="function">
    <text evidence="3">CyaE is necessary for transport of calmodulin-sensitive adenylate cyclase-hemolysin (cyclolysin).</text>
</comment>
<dbReference type="GO" id="GO:0015562">
    <property type="term" value="F:efflux transmembrane transporter activity"/>
    <property type="evidence" value="ECO:0007669"/>
    <property type="project" value="InterPro"/>
</dbReference>
<comment type="subcellular location">
    <subcellularLocation>
        <location evidence="1">Cell outer membrane</location>
        <topology evidence="1">Lipid-anchor</topology>
    </subcellularLocation>
    <subcellularLocation>
        <location evidence="3">Cell outer membrane</location>
        <topology evidence="3">Peripheral membrane protein</topology>
    </subcellularLocation>
</comment>
<evidence type="ECO:0000256" key="1">
    <source>
        <dbReference type="ARBA" id="ARBA00004459"/>
    </source>
</evidence>
<dbReference type="PIRSF" id="PIRSF001892">
    <property type="entry name" value="CyaE"/>
    <property type="match status" value="1"/>
</dbReference>
<dbReference type="SUPFAM" id="SSF56954">
    <property type="entry name" value="Outer membrane efflux proteins (OEP)"/>
    <property type="match status" value="1"/>
</dbReference>
<keyword evidence="3" id="KW-0472">Membrane</keyword>
<protein>
    <recommendedName>
        <fullName evidence="3">Protein CyaE</fullName>
    </recommendedName>
</protein>
<evidence type="ECO:0000256" key="2">
    <source>
        <dbReference type="ARBA" id="ARBA00007613"/>
    </source>
</evidence>
<evidence type="ECO:0000256" key="3">
    <source>
        <dbReference type="PIRNR" id="PIRNR001892"/>
    </source>
</evidence>
<dbReference type="PROSITE" id="PS51257">
    <property type="entry name" value="PROKAR_LIPOPROTEIN"/>
    <property type="match status" value="1"/>
</dbReference>
<name>A0AAJ0Y877_PROMI</name>
<dbReference type="RefSeq" id="WP_074923898.1">
    <property type="nucleotide sequence ID" value="NZ_BGKS01000004.1"/>
</dbReference>
<gene>
    <name evidence="4" type="ORF">AM402_12370</name>
</gene>
<keyword evidence="3" id="KW-0204">Cytolysis</keyword>
<keyword evidence="3" id="KW-0998">Cell outer membrane</keyword>
<dbReference type="InterPro" id="IPR003423">
    <property type="entry name" value="OMP_efflux"/>
</dbReference>
<dbReference type="Gene3D" id="1.20.1600.10">
    <property type="entry name" value="Outer membrane efflux proteins (OEP)"/>
    <property type="match status" value="1"/>
</dbReference>
<reference evidence="4 5" key="1">
    <citation type="submission" date="2017-05" db="EMBL/GenBank/DDBJ databases">
        <title>Whole genome sequencing of Proteus mirabilis AR_0155.</title>
        <authorList>
            <person name="Conlan S."/>
            <person name="Thomas P.J."/>
            <person name="Mullikin J."/>
            <person name="Frank K.M."/>
            <person name="Segre J.A."/>
        </authorList>
    </citation>
    <scope>NUCLEOTIDE SEQUENCE [LARGE SCALE GENOMIC DNA]</scope>
    <source>
        <strain evidence="4 5">AR_0155</strain>
    </source>
</reference>
<sequence length="491" mass="53627">MMIKSAINHKKYILSSWLSLLLVGCIDTSDYGKYSAQQPMPYNNTNYMAASEQYLATPQQEQSTKTSYGLAELIDLGQQNNPETRIAWLLAKKSATDIGMVESTYLPIITATALAGYQRGKVDLPANPIVDDIKTSNSAFIPALTFRWLIFDFGKRGALADAAKHASLATNLNFNLMHQKIIHDVSVAYFSYGAALKKVTLTQEALQRSKDILYAIEQKRARGLATVLDVALAKQQVAQVELQHVLAKGHEKDQYQLLLSAIGVSPFEKIKVNYDNDARLPDDISPLTHDVIKKALSQRPDILAHYELEQAALKTARSVESDYLPKVYLAGALAGGSGHFDVQGLPEISQRTSSSNILIGVSIPLYEGGMRQSRMSNAQSDIQLAQENLRKSQDTAIKEISLSENALRSALEANKAAKNLVDTAQLSYTASVDFFNNGLGTVTEINTAEIALLNAQLSHIDAYTGSLIAAVDLAFALGDIDQGLPNIHLDK</sequence>
<comment type="similarity">
    <text evidence="2 3">Belongs to the outer membrane factor (OMF) (TC 1.B.17) family.</text>
</comment>
<dbReference type="Proteomes" id="UP000195540">
    <property type="component" value="Chromosome"/>
</dbReference>
<keyword evidence="3" id="KW-0813">Transport</keyword>
<organism evidence="4 5">
    <name type="scientific">Proteus mirabilis</name>
    <dbReference type="NCBI Taxonomy" id="584"/>
    <lineage>
        <taxon>Bacteria</taxon>
        <taxon>Pseudomonadati</taxon>
        <taxon>Pseudomonadota</taxon>
        <taxon>Gammaproteobacteria</taxon>
        <taxon>Enterobacterales</taxon>
        <taxon>Morganellaceae</taxon>
        <taxon>Proteus</taxon>
    </lineage>
</organism>
<accession>A0AAJ0Y877</accession>
<dbReference type="InterPro" id="IPR010131">
    <property type="entry name" value="MdtP/NodT-like"/>
</dbReference>
<dbReference type="Pfam" id="PF02321">
    <property type="entry name" value="OEP"/>
    <property type="match status" value="2"/>
</dbReference>
<proteinExistence type="inferred from homology"/>